<sequence length="65" mass="7518">MDHRCRFHILQYRTGQYRSGQKAPFESNQPLFWSRSLRGRLCKRAVIPRMPRGMQDPSAAAPGNS</sequence>
<evidence type="ECO:0000313" key="1">
    <source>
        <dbReference type="EMBL" id="DAE29718.1"/>
    </source>
</evidence>
<reference evidence="1" key="1">
    <citation type="journal article" date="2021" name="Proc. Natl. Acad. Sci. U.S.A.">
        <title>A Catalog of Tens of Thousands of Viruses from Human Metagenomes Reveals Hidden Associations with Chronic Diseases.</title>
        <authorList>
            <person name="Tisza M.J."/>
            <person name="Buck C.B."/>
        </authorList>
    </citation>
    <scope>NUCLEOTIDE SEQUENCE</scope>
    <source>
        <strain evidence="1">CtJLD79</strain>
    </source>
</reference>
<accession>A0A8S5RE88</accession>
<protein>
    <submittedName>
        <fullName evidence="1">Uncharacterized protein</fullName>
    </submittedName>
</protein>
<name>A0A8S5RE88_9VIRU</name>
<proteinExistence type="predicted"/>
<organism evidence="1">
    <name type="scientific">virus sp. ctJLD79</name>
    <dbReference type="NCBI Taxonomy" id="2827987"/>
    <lineage>
        <taxon>Viruses</taxon>
    </lineage>
</organism>
<dbReference type="EMBL" id="BK059097">
    <property type="protein sequence ID" value="DAE29718.1"/>
    <property type="molecule type" value="Genomic_DNA"/>
</dbReference>